<accession>A0A1I0PBF5</accession>
<dbReference type="InterPro" id="IPR010982">
    <property type="entry name" value="Lambda_DNA-bd_dom_sf"/>
</dbReference>
<dbReference type="RefSeq" id="WP_089890593.1">
    <property type="nucleotide sequence ID" value="NZ_FOJG01000001.1"/>
</dbReference>
<dbReference type="STRING" id="29529.SAMN04488122_0689"/>
<dbReference type="EMBL" id="FOJG01000001">
    <property type="protein sequence ID" value="SEW11715.1"/>
    <property type="molecule type" value="Genomic_DNA"/>
</dbReference>
<dbReference type="GO" id="GO:0003677">
    <property type="term" value="F:DNA binding"/>
    <property type="evidence" value="ECO:0007669"/>
    <property type="project" value="InterPro"/>
</dbReference>
<dbReference type="SUPFAM" id="SSF47413">
    <property type="entry name" value="lambda repressor-like DNA-binding domains"/>
    <property type="match status" value="1"/>
</dbReference>
<reference evidence="3" key="1">
    <citation type="submission" date="2016-10" db="EMBL/GenBank/DDBJ databases">
        <authorList>
            <person name="Varghese N."/>
            <person name="Submissions S."/>
        </authorList>
    </citation>
    <scope>NUCLEOTIDE SEQUENCE [LARGE SCALE GENOMIC DNA]</scope>
    <source>
        <strain evidence="3">DSM 3695</strain>
    </source>
</reference>
<dbReference type="SMART" id="SM00530">
    <property type="entry name" value="HTH_XRE"/>
    <property type="match status" value="1"/>
</dbReference>
<dbReference type="Gene3D" id="1.10.260.40">
    <property type="entry name" value="lambda repressor-like DNA-binding domains"/>
    <property type="match status" value="1"/>
</dbReference>
<dbReference type="AlphaFoldDB" id="A0A1I0PBF5"/>
<organism evidence="2 3">
    <name type="scientific">Chitinophaga arvensicola</name>
    <dbReference type="NCBI Taxonomy" id="29529"/>
    <lineage>
        <taxon>Bacteria</taxon>
        <taxon>Pseudomonadati</taxon>
        <taxon>Bacteroidota</taxon>
        <taxon>Chitinophagia</taxon>
        <taxon>Chitinophagales</taxon>
        <taxon>Chitinophagaceae</taxon>
        <taxon>Chitinophaga</taxon>
    </lineage>
</organism>
<dbReference type="CDD" id="cd00093">
    <property type="entry name" value="HTH_XRE"/>
    <property type="match status" value="1"/>
</dbReference>
<dbReference type="InterPro" id="IPR001387">
    <property type="entry name" value="Cro/C1-type_HTH"/>
</dbReference>
<keyword evidence="3" id="KW-1185">Reference proteome</keyword>
<gene>
    <name evidence="2" type="ORF">SAMN04488122_0689</name>
</gene>
<dbReference type="Proteomes" id="UP000199310">
    <property type="component" value="Unassembled WGS sequence"/>
</dbReference>
<name>A0A1I0PBF5_9BACT</name>
<evidence type="ECO:0000313" key="2">
    <source>
        <dbReference type="EMBL" id="SEW11715.1"/>
    </source>
</evidence>
<dbReference type="Pfam" id="PF01381">
    <property type="entry name" value="HTH_3"/>
    <property type="match status" value="1"/>
</dbReference>
<evidence type="ECO:0000313" key="3">
    <source>
        <dbReference type="Proteomes" id="UP000199310"/>
    </source>
</evidence>
<sequence>MKKKPLKTFTLEEQLDKHIGPAGTPEREKFEFDLQMDLLGDIIKKARQTQHLTQEELGTLVGVQKAQISKLENNTTSARLDTILKVFNALKAKVTFKVQLENEEYLFI</sequence>
<proteinExistence type="predicted"/>
<dbReference type="OrthoDB" id="1041855at2"/>
<feature type="domain" description="HTH cro/C1-type" evidence="1">
    <location>
        <begin position="43"/>
        <end position="97"/>
    </location>
</feature>
<evidence type="ECO:0000259" key="1">
    <source>
        <dbReference type="PROSITE" id="PS50943"/>
    </source>
</evidence>
<protein>
    <submittedName>
        <fullName evidence="2">Helix-turn-helix</fullName>
    </submittedName>
</protein>
<dbReference type="PROSITE" id="PS50943">
    <property type="entry name" value="HTH_CROC1"/>
    <property type="match status" value="1"/>
</dbReference>